<sequence length="159" mass="18984">MAPAAPPLPEHFDEELLDKHFEYTYENGEFWVKNHERIVYAIHGGPMNGRRNYQTAYYQRVRPNIWLISWQEETGTTVSLCLDIDQKRITTFMSFSHGHWERNEEAKGYKRENLEKWRELALDKPEPRERVPLPEQANIDKIYQGRGTLEDIDMSWETD</sequence>
<dbReference type="InterPro" id="IPR012674">
    <property type="entry name" value="Calycin"/>
</dbReference>
<proteinExistence type="predicted"/>
<dbReference type="Gene3D" id="2.40.128.20">
    <property type="match status" value="1"/>
</dbReference>
<name>A0AAV5GNU4_9BASI</name>
<dbReference type="GO" id="GO:0016831">
    <property type="term" value="F:carboxy-lyase activity"/>
    <property type="evidence" value="ECO:0007669"/>
    <property type="project" value="InterPro"/>
</dbReference>
<dbReference type="AlphaFoldDB" id="A0AAV5GNU4"/>
<organism evidence="1 2">
    <name type="scientific">Rhodotorula paludigena</name>
    <dbReference type="NCBI Taxonomy" id="86838"/>
    <lineage>
        <taxon>Eukaryota</taxon>
        <taxon>Fungi</taxon>
        <taxon>Dikarya</taxon>
        <taxon>Basidiomycota</taxon>
        <taxon>Pucciniomycotina</taxon>
        <taxon>Microbotryomycetes</taxon>
        <taxon>Sporidiobolales</taxon>
        <taxon>Sporidiobolaceae</taxon>
        <taxon>Rhodotorula</taxon>
    </lineage>
</organism>
<dbReference type="EMBL" id="BQKY01000010">
    <property type="protein sequence ID" value="GJN92139.1"/>
    <property type="molecule type" value="Genomic_DNA"/>
</dbReference>
<evidence type="ECO:0008006" key="3">
    <source>
        <dbReference type="Google" id="ProtNLM"/>
    </source>
</evidence>
<dbReference type="Proteomes" id="UP001342314">
    <property type="component" value="Unassembled WGS sequence"/>
</dbReference>
<evidence type="ECO:0000313" key="2">
    <source>
        <dbReference type="Proteomes" id="UP001342314"/>
    </source>
</evidence>
<keyword evidence="2" id="KW-1185">Reference proteome</keyword>
<dbReference type="Pfam" id="PF05870">
    <property type="entry name" value="PA_decarbox"/>
    <property type="match status" value="1"/>
</dbReference>
<comment type="caution">
    <text evidence="1">The sequence shown here is derived from an EMBL/GenBank/DDBJ whole genome shotgun (WGS) entry which is preliminary data.</text>
</comment>
<protein>
    <recommendedName>
        <fullName evidence="3">Phenolic acid decarboxylase</fullName>
    </recommendedName>
</protein>
<dbReference type="PANTHER" id="PTHR40087">
    <property type="entry name" value="PHENOLIC ACID DECARBOXYLASE PADC"/>
    <property type="match status" value="1"/>
</dbReference>
<dbReference type="InterPro" id="IPR008729">
    <property type="entry name" value="PA_de_COase"/>
</dbReference>
<dbReference type="PANTHER" id="PTHR40087:SF1">
    <property type="entry name" value="PHENOLIC ACID DECARBOXYLASE PADC"/>
    <property type="match status" value="1"/>
</dbReference>
<dbReference type="SUPFAM" id="SSF50814">
    <property type="entry name" value="Lipocalins"/>
    <property type="match status" value="1"/>
</dbReference>
<accession>A0AAV5GNU4</accession>
<reference evidence="1 2" key="1">
    <citation type="submission" date="2021-12" db="EMBL/GenBank/DDBJ databases">
        <title>High titer production of polyol ester of fatty acids by Rhodotorula paludigena BS15 towards product separation-free biomass refinery.</title>
        <authorList>
            <person name="Mano J."/>
            <person name="Ono H."/>
            <person name="Tanaka T."/>
            <person name="Naito K."/>
            <person name="Sushida H."/>
            <person name="Ike M."/>
            <person name="Tokuyasu K."/>
            <person name="Kitaoka M."/>
        </authorList>
    </citation>
    <scope>NUCLEOTIDE SEQUENCE [LARGE SCALE GENOMIC DNA]</scope>
    <source>
        <strain evidence="1 2">BS15</strain>
    </source>
</reference>
<evidence type="ECO:0000313" key="1">
    <source>
        <dbReference type="EMBL" id="GJN92139.1"/>
    </source>
</evidence>
<gene>
    <name evidence="1" type="ORF">Rhopal_005169-T1</name>
</gene>